<feature type="transmembrane region" description="Helical" evidence="2">
    <location>
        <begin position="333"/>
        <end position="352"/>
    </location>
</feature>
<feature type="transmembrane region" description="Helical" evidence="2">
    <location>
        <begin position="33"/>
        <end position="52"/>
    </location>
</feature>
<protein>
    <submittedName>
        <fullName evidence="3">Uncharacterized protein</fullName>
    </submittedName>
</protein>
<feature type="transmembrane region" description="Helical" evidence="2">
    <location>
        <begin position="295"/>
        <end position="321"/>
    </location>
</feature>
<proteinExistence type="predicted"/>
<dbReference type="HOGENOM" id="CLU_053147_0_0_11"/>
<organism evidence="3 4">
    <name type="scientific">Corynebacterium maris DSM 45190</name>
    <dbReference type="NCBI Taxonomy" id="1224163"/>
    <lineage>
        <taxon>Bacteria</taxon>
        <taxon>Bacillati</taxon>
        <taxon>Actinomycetota</taxon>
        <taxon>Actinomycetes</taxon>
        <taxon>Mycobacteriales</taxon>
        <taxon>Corynebacteriaceae</taxon>
        <taxon>Corynebacterium</taxon>
    </lineage>
</organism>
<dbReference type="Proteomes" id="UP000015388">
    <property type="component" value="Chromosome"/>
</dbReference>
<dbReference type="EMBL" id="CP003924">
    <property type="protein sequence ID" value="AGS35338.1"/>
    <property type="molecule type" value="Genomic_DNA"/>
</dbReference>
<feature type="region of interest" description="Disordered" evidence="1">
    <location>
        <begin position="390"/>
        <end position="428"/>
    </location>
</feature>
<keyword evidence="2" id="KW-1133">Transmembrane helix</keyword>
<keyword evidence="2" id="KW-0472">Membrane</keyword>
<feature type="transmembrane region" description="Helical" evidence="2">
    <location>
        <begin position="154"/>
        <end position="176"/>
    </location>
</feature>
<sequence>MAFAVFGNGMFSLASFALSIAVARSSSIEEFGAFSFALVAYLFASGLMHAALTDTSLSRPDDPATFTRACQRASLLGLVTAVVLVTWGAVAGNDYLLIFGFAAHGVLMMDFLRTFDSAAGSAARAMAATSLWALGSLSASLIAIFVGLNPVVVFAAWAFSGALCGYATMAVVKAPLLPMWQRERLDTQAAGYFSGDYLIGQGGIHLTTGLLGIVGDARVLGGVRGAGTLLGPMNLIATTASSLMLPFLARDNDDPAQQRRSALAAVAVQVAVLAPLLVVVQFIPDSLGEQLLGETWQVAALAILPLSLDSIFSVATGVAISGHRVNFAGARSLLIRFGLGVPRPFVVLFGAYQWGVAGAAWAMAFFAVISAVIWWISYWDLGRQAIQKAAEENTDEESEKPAVNVDGEYTATEPLSVAQPQRPTSHRK</sequence>
<feature type="transmembrane region" description="Helical" evidence="2">
    <location>
        <begin position="96"/>
        <end position="115"/>
    </location>
</feature>
<gene>
    <name evidence="3" type="ORF">B841_09325</name>
</gene>
<dbReference type="PATRIC" id="fig|1224163.3.peg.1876"/>
<feature type="transmembrane region" description="Helical" evidence="2">
    <location>
        <begin position="197"/>
        <end position="217"/>
    </location>
</feature>
<evidence type="ECO:0000256" key="1">
    <source>
        <dbReference type="SAM" id="MobiDB-lite"/>
    </source>
</evidence>
<reference evidence="3 4" key="1">
    <citation type="submission" date="2012-11" db="EMBL/GenBank/DDBJ databases">
        <title>The complete genome sequence of Corynebacterium maris Coryn-1 (=DSM 45190).</title>
        <authorList>
            <person name="Schaffert L."/>
            <person name="Albersmeier A."/>
            <person name="Kalinowski J."/>
            <person name="Ruckert C."/>
        </authorList>
    </citation>
    <scope>NUCLEOTIDE SEQUENCE [LARGE SCALE GENOMIC DNA]</scope>
    <source>
        <strain evidence="4">Coryn-1</strain>
    </source>
</reference>
<evidence type="ECO:0000313" key="4">
    <source>
        <dbReference type="Proteomes" id="UP000015388"/>
    </source>
</evidence>
<keyword evidence="2" id="KW-0812">Transmembrane</keyword>
<evidence type="ECO:0000256" key="2">
    <source>
        <dbReference type="SAM" id="Phobius"/>
    </source>
</evidence>
<dbReference type="STRING" id="1224163.B841_09325"/>
<accession>S5TKV3</accession>
<feature type="transmembrane region" description="Helical" evidence="2">
    <location>
        <begin position="261"/>
        <end position="283"/>
    </location>
</feature>
<dbReference type="eggNOG" id="COG2244">
    <property type="taxonomic scope" value="Bacteria"/>
</dbReference>
<name>S5TKV3_9CORY</name>
<dbReference type="AlphaFoldDB" id="S5TKV3"/>
<feature type="transmembrane region" description="Helical" evidence="2">
    <location>
        <begin position="127"/>
        <end position="148"/>
    </location>
</feature>
<feature type="transmembrane region" description="Helical" evidence="2">
    <location>
        <begin position="229"/>
        <end position="249"/>
    </location>
</feature>
<dbReference type="KEGG" id="cmd:B841_09325"/>
<evidence type="ECO:0000313" key="3">
    <source>
        <dbReference type="EMBL" id="AGS35338.1"/>
    </source>
</evidence>
<feature type="transmembrane region" description="Helical" evidence="2">
    <location>
        <begin position="358"/>
        <end position="378"/>
    </location>
</feature>
<keyword evidence="4" id="KW-1185">Reference proteome</keyword>
<feature type="transmembrane region" description="Helical" evidence="2">
    <location>
        <begin position="73"/>
        <end position="90"/>
    </location>
</feature>
<feature type="compositionally biased region" description="Polar residues" evidence="1">
    <location>
        <begin position="418"/>
        <end position="428"/>
    </location>
</feature>